<dbReference type="PANTHER" id="PTHR36307">
    <property type="entry name" value="FLAGELLA BASAL BODY P-RING FORMATION PROTEIN FLGA"/>
    <property type="match status" value="1"/>
</dbReference>
<keyword evidence="7" id="KW-1185">Reference proteome</keyword>
<keyword evidence="2 4" id="KW-0732">Signal</keyword>
<reference evidence="7" key="1">
    <citation type="submission" date="2018-05" db="EMBL/GenBank/DDBJ databases">
        <title>Azospirillum thermophila sp. nov., a novel isolated from hot spring.</title>
        <authorList>
            <person name="Zhao Z."/>
        </authorList>
    </citation>
    <scope>NUCLEOTIDE SEQUENCE [LARGE SCALE GENOMIC DNA]</scope>
    <source>
        <strain evidence="7">CFH 70021</strain>
    </source>
</reference>
<accession>A0A2S2CV16</accession>
<dbReference type="EMBL" id="CP029354">
    <property type="protein sequence ID" value="AWK88255.1"/>
    <property type="molecule type" value="Genomic_DNA"/>
</dbReference>
<comment type="subcellular location">
    <subcellularLocation>
        <location evidence="1 4">Periplasm</location>
    </subcellularLocation>
</comment>
<dbReference type="InterPro" id="IPR039246">
    <property type="entry name" value="Flagellar_FlgA"/>
</dbReference>
<dbReference type="AlphaFoldDB" id="A0A2S2CV16"/>
<feature type="chain" id="PRO_5015375445" description="Flagella basal body P-ring formation protein FlgA" evidence="4">
    <location>
        <begin position="25"/>
        <end position="235"/>
    </location>
</feature>
<comment type="similarity">
    <text evidence="4">Belongs to the FlgA family.</text>
</comment>
<dbReference type="Gene3D" id="3.90.1210.10">
    <property type="entry name" value="Antifreeze-like/N-acetylneuraminic acid synthase C-terminal domain"/>
    <property type="match status" value="1"/>
</dbReference>
<comment type="function">
    <text evidence="4">Involved in the assembly process of the P-ring formation. It may associate with FlgF on the rod constituting a structure essential for the P-ring assembly or may act as a modulator protein for the P-ring assembly.</text>
</comment>
<dbReference type="InterPro" id="IPR013974">
    <property type="entry name" value="SAF"/>
</dbReference>
<dbReference type="OrthoDB" id="7727421at2"/>
<dbReference type="Gene3D" id="2.30.30.760">
    <property type="match status" value="1"/>
</dbReference>
<evidence type="ECO:0000259" key="5">
    <source>
        <dbReference type="SMART" id="SM00858"/>
    </source>
</evidence>
<sequence>MALLRTLRRTVLALAVLAAGPALALSPADGSVESLLARELASTLGGAVPSDARVSVVLTAPFGGSVEAVRDLSYDPRSGSLRALVSSDGRIVELKAKAEILVEVPVPTRRILPGEIIGDGDLTTVTMPMERLNDTVVTSRETLLGQASRRQLPPGRLIQTSAVGVPIVVQRNKQVSLVYEDGPLQLVARGRALQDGGVGEVVRVMNNSSNIVVTGVITGPQTVAVAGSQQQPGKP</sequence>
<keyword evidence="6" id="KW-0966">Cell projection</keyword>
<evidence type="ECO:0000256" key="2">
    <source>
        <dbReference type="ARBA" id="ARBA00022729"/>
    </source>
</evidence>
<dbReference type="RefSeq" id="WP_109330343.1">
    <property type="nucleotide sequence ID" value="NZ_CP029354.1"/>
</dbReference>
<feature type="domain" description="SAF" evidence="5">
    <location>
        <begin position="102"/>
        <end position="164"/>
    </location>
</feature>
<dbReference type="GO" id="GO:0042597">
    <property type="term" value="C:periplasmic space"/>
    <property type="evidence" value="ECO:0007669"/>
    <property type="project" value="UniProtKB-SubCell"/>
</dbReference>
<keyword evidence="4" id="KW-1005">Bacterial flagellum biogenesis</keyword>
<evidence type="ECO:0000313" key="6">
    <source>
        <dbReference type="EMBL" id="AWK88255.1"/>
    </source>
</evidence>
<evidence type="ECO:0000256" key="1">
    <source>
        <dbReference type="ARBA" id="ARBA00004418"/>
    </source>
</evidence>
<evidence type="ECO:0000256" key="4">
    <source>
        <dbReference type="RuleBase" id="RU362063"/>
    </source>
</evidence>
<dbReference type="Proteomes" id="UP000245629">
    <property type="component" value="Chromosome 3"/>
</dbReference>
<dbReference type="SMART" id="SM00858">
    <property type="entry name" value="SAF"/>
    <property type="match status" value="1"/>
</dbReference>
<dbReference type="InterPro" id="IPR017585">
    <property type="entry name" value="SAF_FlgA"/>
</dbReference>
<dbReference type="Pfam" id="PF13144">
    <property type="entry name" value="ChapFlgA"/>
    <property type="match status" value="1"/>
</dbReference>
<dbReference type="NCBIfam" id="TIGR03170">
    <property type="entry name" value="flgA_cterm"/>
    <property type="match status" value="1"/>
</dbReference>
<organism evidence="6 7">
    <name type="scientific">Azospirillum thermophilum</name>
    <dbReference type="NCBI Taxonomy" id="2202148"/>
    <lineage>
        <taxon>Bacteria</taxon>
        <taxon>Pseudomonadati</taxon>
        <taxon>Pseudomonadota</taxon>
        <taxon>Alphaproteobacteria</taxon>
        <taxon>Rhodospirillales</taxon>
        <taxon>Azospirillaceae</taxon>
        <taxon>Azospirillum</taxon>
    </lineage>
</organism>
<protein>
    <recommendedName>
        <fullName evidence="4">Flagella basal body P-ring formation protein FlgA</fullName>
    </recommendedName>
</protein>
<dbReference type="KEGG" id="azz:DEW08_19345"/>
<evidence type="ECO:0000313" key="7">
    <source>
        <dbReference type="Proteomes" id="UP000245629"/>
    </source>
</evidence>
<dbReference type="GO" id="GO:0044780">
    <property type="term" value="P:bacterial-type flagellum assembly"/>
    <property type="evidence" value="ECO:0007669"/>
    <property type="project" value="InterPro"/>
</dbReference>
<keyword evidence="6" id="KW-0969">Cilium</keyword>
<evidence type="ECO:0000256" key="3">
    <source>
        <dbReference type="ARBA" id="ARBA00022764"/>
    </source>
</evidence>
<feature type="signal peptide" evidence="4">
    <location>
        <begin position="1"/>
        <end position="24"/>
    </location>
</feature>
<proteinExistence type="inferred from homology"/>
<keyword evidence="3 4" id="KW-0574">Periplasm</keyword>
<dbReference type="CDD" id="cd11614">
    <property type="entry name" value="SAF_CpaB_FlgA_like"/>
    <property type="match status" value="1"/>
</dbReference>
<name>A0A2S2CV16_9PROT</name>
<dbReference type="PANTHER" id="PTHR36307:SF1">
    <property type="entry name" value="FLAGELLA BASAL BODY P-RING FORMATION PROTEIN FLGA"/>
    <property type="match status" value="1"/>
</dbReference>
<gene>
    <name evidence="6" type="primary">flgA</name>
    <name evidence="6" type="ORF">DEW08_19345</name>
</gene>
<keyword evidence="6" id="KW-0282">Flagellum</keyword>